<evidence type="ECO:0000256" key="1">
    <source>
        <dbReference type="ARBA" id="ARBA00004442"/>
    </source>
</evidence>
<dbReference type="CDD" id="cd07185">
    <property type="entry name" value="OmpA_C-like"/>
    <property type="match status" value="1"/>
</dbReference>
<dbReference type="AlphaFoldDB" id="A0A6I4SU02"/>
<evidence type="ECO:0000313" key="7">
    <source>
        <dbReference type="Proteomes" id="UP000433652"/>
    </source>
</evidence>
<dbReference type="InterPro" id="IPR006664">
    <property type="entry name" value="OMP_bac"/>
</dbReference>
<dbReference type="Gene3D" id="3.30.1330.60">
    <property type="entry name" value="OmpA-like domain"/>
    <property type="match status" value="1"/>
</dbReference>
<dbReference type="InterPro" id="IPR050330">
    <property type="entry name" value="Bact_OuterMem_StrucFunc"/>
</dbReference>
<evidence type="ECO:0000256" key="4">
    <source>
        <dbReference type="PROSITE-ProRule" id="PRU00473"/>
    </source>
</evidence>
<dbReference type="Proteomes" id="UP000433652">
    <property type="component" value="Unassembled WGS sequence"/>
</dbReference>
<protein>
    <submittedName>
        <fullName evidence="6">OmpA family protein</fullName>
    </submittedName>
</protein>
<comment type="subcellular location">
    <subcellularLocation>
        <location evidence="1">Cell outer membrane</location>
    </subcellularLocation>
</comment>
<accession>A0A6I4SU02</accession>
<dbReference type="PANTHER" id="PTHR30329">
    <property type="entry name" value="STATOR ELEMENT OF FLAGELLAR MOTOR COMPLEX"/>
    <property type="match status" value="1"/>
</dbReference>
<dbReference type="PANTHER" id="PTHR30329:SF21">
    <property type="entry name" value="LIPOPROTEIN YIAD-RELATED"/>
    <property type="match status" value="1"/>
</dbReference>
<reference evidence="6 7" key="1">
    <citation type="submission" date="2019-12" db="EMBL/GenBank/DDBJ databases">
        <title>Genomic-based taxomic classification of the family Erythrobacteraceae.</title>
        <authorList>
            <person name="Xu L."/>
        </authorList>
    </citation>
    <scope>NUCLEOTIDE SEQUENCE [LARGE SCALE GENOMIC DNA]</scope>
    <source>
        <strain evidence="6 7">MCCC 1K01500</strain>
    </source>
</reference>
<comment type="caution">
    <text evidence="6">The sequence shown here is derived from an EMBL/GenBank/DDBJ whole genome shotgun (WGS) entry which is preliminary data.</text>
</comment>
<keyword evidence="7" id="KW-1185">Reference proteome</keyword>
<evidence type="ECO:0000313" key="6">
    <source>
        <dbReference type="EMBL" id="MXO59431.1"/>
    </source>
</evidence>
<evidence type="ECO:0000256" key="2">
    <source>
        <dbReference type="ARBA" id="ARBA00023136"/>
    </source>
</evidence>
<dbReference type="PRINTS" id="PR01021">
    <property type="entry name" value="OMPADOMAIN"/>
</dbReference>
<dbReference type="PROSITE" id="PS51123">
    <property type="entry name" value="OMPA_2"/>
    <property type="match status" value="1"/>
</dbReference>
<evidence type="ECO:0000259" key="5">
    <source>
        <dbReference type="PROSITE" id="PS51123"/>
    </source>
</evidence>
<keyword evidence="2 4" id="KW-0472">Membrane</keyword>
<dbReference type="InterPro" id="IPR006665">
    <property type="entry name" value="OmpA-like"/>
</dbReference>
<dbReference type="InterPro" id="IPR036737">
    <property type="entry name" value="OmpA-like_sf"/>
</dbReference>
<dbReference type="SUPFAM" id="SSF103088">
    <property type="entry name" value="OmpA-like"/>
    <property type="match status" value="1"/>
</dbReference>
<name>A0A6I4SU02_9SPHN</name>
<dbReference type="Pfam" id="PF00691">
    <property type="entry name" value="OmpA"/>
    <property type="match status" value="1"/>
</dbReference>
<feature type="domain" description="OmpA-like" evidence="5">
    <location>
        <begin position="110"/>
        <end position="225"/>
    </location>
</feature>
<organism evidence="6 7">
    <name type="scientific">Croceibacterium salegens</name>
    <dbReference type="NCBI Taxonomy" id="1737568"/>
    <lineage>
        <taxon>Bacteria</taxon>
        <taxon>Pseudomonadati</taxon>
        <taxon>Pseudomonadota</taxon>
        <taxon>Alphaproteobacteria</taxon>
        <taxon>Sphingomonadales</taxon>
        <taxon>Erythrobacteraceae</taxon>
        <taxon>Croceibacterium</taxon>
    </lineage>
</organism>
<keyword evidence="3" id="KW-0998">Cell outer membrane</keyword>
<dbReference type="EMBL" id="WTYM01000033">
    <property type="protein sequence ID" value="MXO59431.1"/>
    <property type="molecule type" value="Genomic_DNA"/>
</dbReference>
<evidence type="ECO:0000256" key="3">
    <source>
        <dbReference type="ARBA" id="ARBA00023237"/>
    </source>
</evidence>
<sequence length="238" mass="24609">MLIGALAVFFLAIIAARTTGPGIVSRLEAATDAAIARNGGRPVEATFVAPDGSLSRNPLLSGGEGLNEAVRDKVAKAVSAVPGVGGVRWADGTALAESSAVVPTQLHCQDDVEALLNARTIRFEESSTRIDAASRELVDEVATALRPCLGSIIAITGHTDSSGPEPGNITLSRERAEAVRDALISRGIPADGLRVRGMGSRNPVEGLAPTDPANRRIEFSVIATVPIKPTPVDTPGPR</sequence>
<gene>
    <name evidence="6" type="ORF">GRI89_07740</name>
</gene>
<dbReference type="GO" id="GO:0009279">
    <property type="term" value="C:cell outer membrane"/>
    <property type="evidence" value="ECO:0007669"/>
    <property type="project" value="UniProtKB-SubCell"/>
</dbReference>
<proteinExistence type="predicted"/>